<evidence type="ECO:0000313" key="7">
    <source>
        <dbReference type="Proteomes" id="UP000054097"/>
    </source>
</evidence>
<keyword evidence="5" id="KW-1133">Transmembrane helix</keyword>
<dbReference type="GO" id="GO:0006654">
    <property type="term" value="P:phosphatidic acid biosynthetic process"/>
    <property type="evidence" value="ECO:0007669"/>
    <property type="project" value="TreeGrafter"/>
</dbReference>
<evidence type="ECO:0000256" key="5">
    <source>
        <dbReference type="SAM" id="Phobius"/>
    </source>
</evidence>
<evidence type="ECO:0000256" key="2">
    <source>
        <dbReference type="ARBA" id="ARBA00022857"/>
    </source>
</evidence>
<gene>
    <name evidence="6" type="ORF">M408DRAFT_14236</name>
</gene>
<keyword evidence="2" id="KW-0521">NADP</keyword>
<dbReference type="PRINTS" id="PR00080">
    <property type="entry name" value="SDRFAMILY"/>
</dbReference>
<evidence type="ECO:0000256" key="1">
    <source>
        <dbReference type="ARBA" id="ARBA00006484"/>
    </source>
</evidence>
<dbReference type="InterPro" id="IPR020904">
    <property type="entry name" value="Sc_DH/Rdtase_CS"/>
</dbReference>
<dbReference type="GO" id="GO:0019433">
    <property type="term" value="P:triglyceride catabolic process"/>
    <property type="evidence" value="ECO:0007669"/>
    <property type="project" value="TreeGrafter"/>
</dbReference>
<comment type="similarity">
    <text evidence="1 4">Belongs to the short-chain dehydrogenases/reductases (SDR) family.</text>
</comment>
<proteinExistence type="inferred from homology"/>
<dbReference type="SUPFAM" id="SSF51735">
    <property type="entry name" value="NAD(P)-binding Rossmann-fold domains"/>
    <property type="match status" value="1"/>
</dbReference>
<feature type="transmembrane region" description="Helical" evidence="5">
    <location>
        <begin position="241"/>
        <end position="262"/>
    </location>
</feature>
<organism evidence="6 7">
    <name type="scientific">Serendipita vermifera MAFF 305830</name>
    <dbReference type="NCBI Taxonomy" id="933852"/>
    <lineage>
        <taxon>Eukaryota</taxon>
        <taxon>Fungi</taxon>
        <taxon>Dikarya</taxon>
        <taxon>Basidiomycota</taxon>
        <taxon>Agaricomycotina</taxon>
        <taxon>Agaricomycetes</taxon>
        <taxon>Sebacinales</taxon>
        <taxon>Serendipitaceae</taxon>
        <taxon>Serendipita</taxon>
    </lineage>
</organism>
<dbReference type="Pfam" id="PF00106">
    <property type="entry name" value="adh_short"/>
    <property type="match status" value="1"/>
</dbReference>
<dbReference type="PANTHER" id="PTHR44169:SF6">
    <property type="entry name" value="NADPH-DEPENDENT 1-ACYLDIHYDROXYACETONE PHOSPHATE REDUCTASE"/>
    <property type="match status" value="1"/>
</dbReference>
<dbReference type="GO" id="GO:0005783">
    <property type="term" value="C:endoplasmic reticulum"/>
    <property type="evidence" value="ECO:0007669"/>
    <property type="project" value="TreeGrafter"/>
</dbReference>
<dbReference type="Proteomes" id="UP000054097">
    <property type="component" value="Unassembled WGS sequence"/>
</dbReference>
<dbReference type="AlphaFoldDB" id="A0A0C3BN65"/>
<dbReference type="GO" id="GO:0004806">
    <property type="term" value="F:triacylglycerol lipase activity"/>
    <property type="evidence" value="ECO:0007669"/>
    <property type="project" value="TreeGrafter"/>
</dbReference>
<reference evidence="6 7" key="1">
    <citation type="submission" date="2014-04" db="EMBL/GenBank/DDBJ databases">
        <authorList>
            <consortium name="DOE Joint Genome Institute"/>
            <person name="Kuo A."/>
            <person name="Zuccaro A."/>
            <person name="Kohler A."/>
            <person name="Nagy L.G."/>
            <person name="Floudas D."/>
            <person name="Copeland A."/>
            <person name="Barry K.W."/>
            <person name="Cichocki N."/>
            <person name="Veneault-Fourrey C."/>
            <person name="LaButti K."/>
            <person name="Lindquist E.A."/>
            <person name="Lipzen A."/>
            <person name="Lundell T."/>
            <person name="Morin E."/>
            <person name="Murat C."/>
            <person name="Sun H."/>
            <person name="Tunlid A."/>
            <person name="Henrissat B."/>
            <person name="Grigoriev I.V."/>
            <person name="Hibbett D.S."/>
            <person name="Martin F."/>
            <person name="Nordberg H.P."/>
            <person name="Cantor M.N."/>
            <person name="Hua S.X."/>
        </authorList>
    </citation>
    <scope>NUCLEOTIDE SEQUENCE [LARGE SCALE GENOMIC DNA]</scope>
    <source>
        <strain evidence="6 7">MAFF 305830</strain>
    </source>
</reference>
<keyword evidence="5" id="KW-0812">Transmembrane</keyword>
<dbReference type="Gene3D" id="3.40.50.720">
    <property type="entry name" value="NAD(P)-binding Rossmann-like Domain"/>
    <property type="match status" value="1"/>
</dbReference>
<dbReference type="EMBL" id="KN824278">
    <property type="protein sequence ID" value="KIM33544.1"/>
    <property type="molecule type" value="Genomic_DNA"/>
</dbReference>
<keyword evidence="3" id="KW-0560">Oxidoreductase</keyword>
<keyword evidence="5" id="KW-0472">Membrane</keyword>
<evidence type="ECO:0000256" key="3">
    <source>
        <dbReference type="ARBA" id="ARBA00023002"/>
    </source>
</evidence>
<dbReference type="GO" id="GO:0000140">
    <property type="term" value="F:acylglycerone-phosphate reductase (NADP+) activity"/>
    <property type="evidence" value="ECO:0007669"/>
    <property type="project" value="TreeGrafter"/>
</dbReference>
<dbReference type="GO" id="GO:0005811">
    <property type="term" value="C:lipid droplet"/>
    <property type="evidence" value="ECO:0007669"/>
    <property type="project" value="TreeGrafter"/>
</dbReference>
<dbReference type="InterPro" id="IPR036291">
    <property type="entry name" value="NAD(P)-bd_dom_sf"/>
</dbReference>
<dbReference type="STRING" id="933852.A0A0C3BN65"/>
<keyword evidence="7" id="KW-1185">Reference proteome</keyword>
<dbReference type="PANTHER" id="PTHR44169">
    <property type="entry name" value="NADPH-DEPENDENT 1-ACYLDIHYDROXYACETONE PHOSPHATE REDUCTASE"/>
    <property type="match status" value="1"/>
</dbReference>
<accession>A0A0C3BN65</accession>
<reference evidence="7" key="2">
    <citation type="submission" date="2015-01" db="EMBL/GenBank/DDBJ databases">
        <title>Evolutionary Origins and Diversification of the Mycorrhizal Mutualists.</title>
        <authorList>
            <consortium name="DOE Joint Genome Institute"/>
            <consortium name="Mycorrhizal Genomics Consortium"/>
            <person name="Kohler A."/>
            <person name="Kuo A."/>
            <person name="Nagy L.G."/>
            <person name="Floudas D."/>
            <person name="Copeland A."/>
            <person name="Barry K.W."/>
            <person name="Cichocki N."/>
            <person name="Veneault-Fourrey C."/>
            <person name="LaButti K."/>
            <person name="Lindquist E.A."/>
            <person name="Lipzen A."/>
            <person name="Lundell T."/>
            <person name="Morin E."/>
            <person name="Murat C."/>
            <person name="Riley R."/>
            <person name="Ohm R."/>
            <person name="Sun H."/>
            <person name="Tunlid A."/>
            <person name="Henrissat B."/>
            <person name="Grigoriev I.V."/>
            <person name="Hibbett D.S."/>
            <person name="Martin F."/>
        </authorList>
    </citation>
    <scope>NUCLEOTIDE SEQUENCE [LARGE SCALE GENOMIC DNA]</scope>
    <source>
        <strain evidence="7">MAFF 305830</strain>
    </source>
</reference>
<dbReference type="PROSITE" id="PS00061">
    <property type="entry name" value="ADH_SHORT"/>
    <property type="match status" value="1"/>
</dbReference>
<dbReference type="OrthoDB" id="2102561at2759"/>
<dbReference type="HOGENOM" id="CLU_010194_2_9_1"/>
<dbReference type="PRINTS" id="PR00081">
    <property type="entry name" value="GDHRDH"/>
</dbReference>
<protein>
    <submittedName>
        <fullName evidence="6">Uncharacterized protein</fullName>
    </submittedName>
</protein>
<name>A0A0C3BN65_SERVB</name>
<evidence type="ECO:0000313" key="6">
    <source>
        <dbReference type="EMBL" id="KIM33544.1"/>
    </source>
</evidence>
<dbReference type="InterPro" id="IPR002347">
    <property type="entry name" value="SDR_fam"/>
</dbReference>
<sequence>MRKSVLITGCSHGGAGNQLAKEYCSRGLHVFATARNIEAMNDLDLPGITRLELDVTNIESIRTARDQVKSILGVNTGLDLLVNNAGIWSTTPALDHELSEIRSIFETNVFGMMAMVQEFMPLLTLSQDACIVNVGSIGGLMPYAFGSTYNASKAAVHSYSDTLRLELRPLGIQVITVILGGVKTNIFTRPPKPLPDNSYYRPIEAIFRGVRSGQVHKATPRDKFAREFVDATLRPSTPRHLALAFGSIVVPWVTWLVPGFLINFRIVSNFGAGAVRIPREAS</sequence>
<evidence type="ECO:0000256" key="4">
    <source>
        <dbReference type="RuleBase" id="RU000363"/>
    </source>
</evidence>
<dbReference type="CDD" id="cd05374">
    <property type="entry name" value="17beta-HSD-like_SDR_c"/>
    <property type="match status" value="1"/>
</dbReference>